<keyword evidence="2" id="KW-1133">Transmembrane helix</keyword>
<evidence type="ECO:0000256" key="2">
    <source>
        <dbReference type="SAM" id="Phobius"/>
    </source>
</evidence>
<organism evidence="3 4">
    <name type="scientific">Tessaracoccus antarcticus</name>
    <dbReference type="NCBI Taxonomy" id="2479848"/>
    <lineage>
        <taxon>Bacteria</taxon>
        <taxon>Bacillati</taxon>
        <taxon>Actinomycetota</taxon>
        <taxon>Actinomycetes</taxon>
        <taxon>Propionibacteriales</taxon>
        <taxon>Propionibacteriaceae</taxon>
        <taxon>Tessaracoccus</taxon>
    </lineage>
</organism>
<evidence type="ECO:0000256" key="1">
    <source>
        <dbReference type="SAM" id="MobiDB-lite"/>
    </source>
</evidence>
<evidence type="ECO:0000313" key="3">
    <source>
        <dbReference type="EMBL" id="RMB58790.1"/>
    </source>
</evidence>
<accession>A0A3M0G1E3</accession>
<name>A0A3M0G1E3_9ACTN</name>
<proteinExistence type="predicted"/>
<feature type="transmembrane region" description="Helical" evidence="2">
    <location>
        <begin position="61"/>
        <end position="92"/>
    </location>
</feature>
<comment type="caution">
    <text evidence="3">The sequence shown here is derived from an EMBL/GenBank/DDBJ whole genome shotgun (WGS) entry which is preliminary data.</text>
</comment>
<dbReference type="AlphaFoldDB" id="A0A3M0G1E3"/>
<keyword evidence="4" id="KW-1185">Reference proteome</keyword>
<evidence type="ECO:0000313" key="4">
    <source>
        <dbReference type="Proteomes" id="UP000275256"/>
    </source>
</evidence>
<keyword evidence="2" id="KW-0812">Transmembrane</keyword>
<gene>
    <name evidence="3" type="ORF">EAX62_11720</name>
</gene>
<feature type="compositionally biased region" description="Acidic residues" evidence="1">
    <location>
        <begin position="121"/>
        <end position="138"/>
    </location>
</feature>
<keyword evidence="2" id="KW-0472">Membrane</keyword>
<reference evidence="3 4" key="1">
    <citation type="submission" date="2018-10" db="EMBL/GenBank/DDBJ databases">
        <title>Tessaracoccus antarcticuss sp. nov., isolated from sediment.</title>
        <authorList>
            <person name="Zhou L.Y."/>
            <person name="Du Z.J."/>
        </authorList>
    </citation>
    <scope>NUCLEOTIDE SEQUENCE [LARGE SCALE GENOMIC DNA]</scope>
    <source>
        <strain evidence="3 4">JDX10</strain>
    </source>
</reference>
<feature type="compositionally biased region" description="Basic and acidic residues" evidence="1">
    <location>
        <begin position="107"/>
        <end position="117"/>
    </location>
</feature>
<evidence type="ECO:0008006" key="5">
    <source>
        <dbReference type="Google" id="ProtNLM"/>
    </source>
</evidence>
<dbReference type="Proteomes" id="UP000275256">
    <property type="component" value="Unassembled WGS sequence"/>
</dbReference>
<dbReference type="RefSeq" id="WP_121901911.1">
    <property type="nucleotide sequence ID" value="NZ_REFW01000003.1"/>
</dbReference>
<dbReference type="EMBL" id="REFW01000003">
    <property type="protein sequence ID" value="RMB58790.1"/>
    <property type="molecule type" value="Genomic_DNA"/>
</dbReference>
<sequence length="138" mass="13704">MTGRLTALLAVIGALGIAFSGLGAGASAVQALGWASAAGVGLSAMLKGPGLRVMGVLGVMLAAGALASAALAGGWAWLAAVFAGVLAVAAVATIRRGPAWRQGAAARKREPVRDLWKQFDAGDDPTTDANEPDGQDPR</sequence>
<feature type="region of interest" description="Disordered" evidence="1">
    <location>
        <begin position="100"/>
        <end position="138"/>
    </location>
</feature>
<protein>
    <recommendedName>
        <fullName evidence="5">Tryptophan-associated transmembrane protein</fullName>
    </recommendedName>
</protein>